<keyword evidence="1" id="KW-0560">Oxidoreductase</keyword>
<dbReference type="InterPro" id="IPR036291">
    <property type="entry name" value="NAD(P)-bd_dom_sf"/>
</dbReference>
<protein>
    <recommendedName>
        <fullName evidence="3">NAD-dependent epimerase/dehydratase domain-containing protein</fullName>
    </recommendedName>
</protein>
<proteinExistence type="inferred from homology"/>
<feature type="domain" description="NAD-dependent epimerase/dehydratase" evidence="3">
    <location>
        <begin position="11"/>
        <end position="261"/>
    </location>
</feature>
<dbReference type="Pfam" id="PF01370">
    <property type="entry name" value="Epimerase"/>
    <property type="match status" value="1"/>
</dbReference>
<name>A0ABR3Z149_9PEZI</name>
<comment type="caution">
    <text evidence="4">The sequence shown here is derived from an EMBL/GenBank/DDBJ whole genome shotgun (WGS) entry which is preliminary data.</text>
</comment>
<dbReference type="Proteomes" id="UP001583186">
    <property type="component" value="Unassembled WGS sequence"/>
</dbReference>
<dbReference type="SUPFAM" id="SSF51735">
    <property type="entry name" value="NAD(P)-binding Rossmann-fold domains"/>
    <property type="match status" value="1"/>
</dbReference>
<sequence>MDHTLPKGSLVLVTGANGYIGSHIVDVLLSLKYRVRGTVRTIKNKTWLNDFFDSKYGPGVFETVEVPSLDDTTALDRVMTDVGGVVHVAADVSFSSDPHAVIPQAVETTLNVLRAAQKQESVSRFVLTSSSSAALVPKPNQRGIVVDQTTYNDAMVAAAWSDDTPEATRAYCVYAAAKTESERAAWAWSEKEKPGFVLNTVLPNTNWGRILIPDHQRGSSMRLVRNFWDGNHSALQLIPPQYFVNVGDCARLHVAALLNPSVHHERLFAYAAAFNWTNVIGVLKTLRPDYAGFPEPPPDEGRDYTIVAGQKRAETLLKTTFGQNGWTPLEQSLADGIEGLL</sequence>
<keyword evidence="5" id="KW-1185">Reference proteome</keyword>
<gene>
    <name evidence="4" type="ORF">Sste5346_006159</name>
</gene>
<evidence type="ECO:0000256" key="1">
    <source>
        <dbReference type="ARBA" id="ARBA00023002"/>
    </source>
</evidence>
<evidence type="ECO:0000256" key="2">
    <source>
        <dbReference type="ARBA" id="ARBA00023445"/>
    </source>
</evidence>
<comment type="similarity">
    <text evidence="2">Belongs to the NAD(P)-dependent epimerase/dehydratase family. Dihydroflavonol-4-reductase subfamily.</text>
</comment>
<evidence type="ECO:0000259" key="3">
    <source>
        <dbReference type="Pfam" id="PF01370"/>
    </source>
</evidence>
<evidence type="ECO:0000313" key="5">
    <source>
        <dbReference type="Proteomes" id="UP001583186"/>
    </source>
</evidence>
<organism evidence="4 5">
    <name type="scientific">Sporothrix stenoceras</name>
    <dbReference type="NCBI Taxonomy" id="5173"/>
    <lineage>
        <taxon>Eukaryota</taxon>
        <taxon>Fungi</taxon>
        <taxon>Dikarya</taxon>
        <taxon>Ascomycota</taxon>
        <taxon>Pezizomycotina</taxon>
        <taxon>Sordariomycetes</taxon>
        <taxon>Sordariomycetidae</taxon>
        <taxon>Ophiostomatales</taxon>
        <taxon>Ophiostomataceae</taxon>
        <taxon>Sporothrix</taxon>
    </lineage>
</organism>
<dbReference type="InterPro" id="IPR050425">
    <property type="entry name" value="NAD(P)_dehydrat-like"/>
</dbReference>
<reference evidence="4 5" key="1">
    <citation type="journal article" date="2024" name="IMA Fungus">
        <title>IMA Genome - F19 : A genome assembly and annotation guide to empower mycologists, including annotated draft genome sequences of Ceratocystis pirilliformis, Diaporthe australafricana, Fusarium ophioides, Paecilomyces lecythidis, and Sporothrix stenoceras.</title>
        <authorList>
            <person name="Aylward J."/>
            <person name="Wilson A.M."/>
            <person name="Visagie C.M."/>
            <person name="Spraker J."/>
            <person name="Barnes I."/>
            <person name="Buitendag C."/>
            <person name="Ceriani C."/>
            <person name="Del Mar Angel L."/>
            <person name="du Plessis D."/>
            <person name="Fuchs T."/>
            <person name="Gasser K."/>
            <person name="Kramer D."/>
            <person name="Li W."/>
            <person name="Munsamy K."/>
            <person name="Piso A."/>
            <person name="Price J.L."/>
            <person name="Sonnekus B."/>
            <person name="Thomas C."/>
            <person name="van der Nest A."/>
            <person name="van Dijk A."/>
            <person name="van Heerden A."/>
            <person name="van Vuuren N."/>
            <person name="Yilmaz N."/>
            <person name="Duong T.A."/>
            <person name="van der Merwe N.A."/>
            <person name="Wingfield M.J."/>
            <person name="Wingfield B.D."/>
        </authorList>
    </citation>
    <scope>NUCLEOTIDE SEQUENCE [LARGE SCALE GENOMIC DNA]</scope>
    <source>
        <strain evidence="4 5">CMW 5346</strain>
    </source>
</reference>
<dbReference type="Gene3D" id="3.40.50.720">
    <property type="entry name" value="NAD(P)-binding Rossmann-like Domain"/>
    <property type="match status" value="1"/>
</dbReference>
<dbReference type="PANTHER" id="PTHR10366:SF562">
    <property type="entry name" value="ALDEHYDE REDUCTASE II (AFU_ORTHOLOGUE AFUA_1G11360)"/>
    <property type="match status" value="1"/>
</dbReference>
<accession>A0ABR3Z149</accession>
<dbReference type="PANTHER" id="PTHR10366">
    <property type="entry name" value="NAD DEPENDENT EPIMERASE/DEHYDRATASE"/>
    <property type="match status" value="1"/>
</dbReference>
<dbReference type="EMBL" id="JAWCUI010000035">
    <property type="protein sequence ID" value="KAL1894017.1"/>
    <property type="molecule type" value="Genomic_DNA"/>
</dbReference>
<evidence type="ECO:0000313" key="4">
    <source>
        <dbReference type="EMBL" id="KAL1894017.1"/>
    </source>
</evidence>
<dbReference type="InterPro" id="IPR001509">
    <property type="entry name" value="Epimerase_deHydtase"/>
</dbReference>